<organism evidence="1 2">
    <name type="scientific">Litoribrevibacter albus</name>
    <dbReference type="NCBI Taxonomy" id="1473156"/>
    <lineage>
        <taxon>Bacteria</taxon>
        <taxon>Pseudomonadati</taxon>
        <taxon>Pseudomonadota</taxon>
        <taxon>Gammaproteobacteria</taxon>
        <taxon>Oceanospirillales</taxon>
        <taxon>Oceanospirillaceae</taxon>
        <taxon>Litoribrevibacter</taxon>
    </lineage>
</organism>
<dbReference type="AlphaFoldDB" id="A0AA37S9K3"/>
<evidence type="ECO:0000313" key="2">
    <source>
        <dbReference type="Proteomes" id="UP001161389"/>
    </source>
</evidence>
<protein>
    <submittedName>
        <fullName evidence="1">Uncharacterized protein</fullName>
    </submittedName>
</protein>
<reference evidence="1" key="1">
    <citation type="journal article" date="2014" name="Int. J. Syst. Evol. Microbiol.">
        <title>Complete genome sequence of Corynebacterium casei LMG S-19264T (=DSM 44701T), isolated from a smear-ripened cheese.</title>
        <authorList>
            <consortium name="US DOE Joint Genome Institute (JGI-PGF)"/>
            <person name="Walter F."/>
            <person name="Albersmeier A."/>
            <person name="Kalinowski J."/>
            <person name="Ruckert C."/>
        </authorList>
    </citation>
    <scope>NUCLEOTIDE SEQUENCE</scope>
    <source>
        <strain evidence="1">NBRC 110071</strain>
    </source>
</reference>
<evidence type="ECO:0000313" key="1">
    <source>
        <dbReference type="EMBL" id="GLQ30871.1"/>
    </source>
</evidence>
<reference evidence="1" key="2">
    <citation type="submission" date="2023-01" db="EMBL/GenBank/DDBJ databases">
        <title>Draft genome sequence of Litoribrevibacter albus strain NBRC 110071.</title>
        <authorList>
            <person name="Sun Q."/>
            <person name="Mori K."/>
        </authorList>
    </citation>
    <scope>NUCLEOTIDE SEQUENCE</scope>
    <source>
        <strain evidence="1">NBRC 110071</strain>
    </source>
</reference>
<accession>A0AA37S9K3</accession>
<dbReference type="InterPro" id="IPR022261">
    <property type="entry name" value="RNP_Burkhold"/>
</dbReference>
<dbReference type="NCBIfam" id="TIGR03795">
    <property type="entry name" value="RNP_Burkhold"/>
    <property type="match status" value="1"/>
</dbReference>
<proteinExistence type="predicted"/>
<comment type="caution">
    <text evidence="1">The sequence shown here is derived from an EMBL/GenBank/DDBJ whole genome shotgun (WGS) entry which is preliminary data.</text>
</comment>
<gene>
    <name evidence="1" type="ORF">GCM10007876_13500</name>
</gene>
<dbReference type="Proteomes" id="UP001161389">
    <property type="component" value="Unassembled WGS sequence"/>
</dbReference>
<sequence length="275" mass="31338">MSNSILSFKTAYLQAVAKSWEDEVFAKEFHEKGEENILTFLEQHSGSPKDFISPWENLVINFLDDESHTLYWDPIQTGRWVGNDDRLTIFLPEDPGLDNRVEGLAQYNFIFPSFMGKVKSDMQLLFNDKEQIEFIDYLVSKGIKIPTILTLGETDMDLLSFSAVMLRTIALYWDDPCFKEEILNADGDHSDKAPVLSKFFGFSNPWNFAINFKECKTFILNKDDDSEFDYPANVISLGKPRKPQVPEGVKGAQGIYPIALAAYNDDGKSYPFTCC</sequence>
<dbReference type="RefSeq" id="WP_284380291.1">
    <property type="nucleotide sequence ID" value="NZ_BSNM01000009.1"/>
</dbReference>
<name>A0AA37S9K3_9GAMM</name>
<dbReference type="EMBL" id="BSNM01000009">
    <property type="protein sequence ID" value="GLQ30871.1"/>
    <property type="molecule type" value="Genomic_DNA"/>
</dbReference>
<keyword evidence="2" id="KW-1185">Reference proteome</keyword>